<dbReference type="Proteomes" id="UP000053573">
    <property type="component" value="Unassembled WGS sequence"/>
</dbReference>
<name>A0A0H1B9R2_9EURO</name>
<accession>A0A0H1B9R2</accession>
<keyword evidence="2" id="KW-1185">Reference proteome</keyword>
<reference evidence="2" key="1">
    <citation type="journal article" date="2015" name="PLoS Genet.">
        <title>The dynamic genome and transcriptome of the human fungal pathogen Blastomyces and close relative Emmonsia.</title>
        <authorList>
            <person name="Munoz J.F."/>
            <person name="Gauthier G.M."/>
            <person name="Desjardins C.A."/>
            <person name="Gallo J.E."/>
            <person name="Holder J."/>
            <person name="Sullivan T.D."/>
            <person name="Marty A.J."/>
            <person name="Carmen J.C."/>
            <person name="Chen Z."/>
            <person name="Ding L."/>
            <person name="Gujja S."/>
            <person name="Magrini V."/>
            <person name="Misas E."/>
            <person name="Mitreva M."/>
            <person name="Priest M."/>
            <person name="Saif S."/>
            <person name="Whiston E.A."/>
            <person name="Young S."/>
            <person name="Zeng Q."/>
            <person name="Goldman W.E."/>
            <person name="Mardis E.R."/>
            <person name="Taylor J.W."/>
            <person name="McEwen J.G."/>
            <person name="Clay O.K."/>
            <person name="Klein B.S."/>
            <person name="Cuomo C.A."/>
        </authorList>
    </citation>
    <scope>NUCLEOTIDE SEQUENCE [LARGE SCALE GENOMIC DNA]</scope>
    <source>
        <strain evidence="2">UAMH 139</strain>
    </source>
</reference>
<proteinExistence type="predicted"/>
<gene>
    <name evidence="1" type="ORF">EMPG_16762</name>
</gene>
<dbReference type="EMBL" id="LDEV01002752">
    <property type="protein sequence ID" value="KLJ07767.1"/>
    <property type="molecule type" value="Genomic_DNA"/>
</dbReference>
<dbReference type="AlphaFoldDB" id="A0A0H1B9R2"/>
<sequence length="186" mass="21171">MCQEGVKSISKEDGLMPDERLRLSGFHHWESYFKKKVAIAMDEVDNIFEGLMVTSMPSSFPLRIQPPHHSSNHVKSPHDTAKCRGLGRRSRKRIVTTKQITQRNSRFSCILRIAASESENPSLAKAYPYLGPWQFPRNFPKHEATAAQMYNMLVDIWGSYYNGYEIEMKNLGQDSSAGSQNSRGTD</sequence>
<organism evidence="1 2">
    <name type="scientific">Blastomyces silverae</name>
    <dbReference type="NCBI Taxonomy" id="2060906"/>
    <lineage>
        <taxon>Eukaryota</taxon>
        <taxon>Fungi</taxon>
        <taxon>Dikarya</taxon>
        <taxon>Ascomycota</taxon>
        <taxon>Pezizomycotina</taxon>
        <taxon>Eurotiomycetes</taxon>
        <taxon>Eurotiomycetidae</taxon>
        <taxon>Onygenales</taxon>
        <taxon>Ajellomycetaceae</taxon>
        <taxon>Blastomyces</taxon>
    </lineage>
</organism>
<comment type="caution">
    <text evidence="1">The sequence shown here is derived from an EMBL/GenBank/DDBJ whole genome shotgun (WGS) entry which is preliminary data.</text>
</comment>
<dbReference type="OrthoDB" id="4184514at2759"/>
<evidence type="ECO:0000313" key="2">
    <source>
        <dbReference type="Proteomes" id="UP000053573"/>
    </source>
</evidence>
<protein>
    <submittedName>
        <fullName evidence="1">Uncharacterized protein</fullName>
    </submittedName>
</protein>
<dbReference type="STRING" id="2060906.A0A0H1B9R2"/>
<evidence type="ECO:0000313" key="1">
    <source>
        <dbReference type="EMBL" id="KLJ07767.1"/>
    </source>
</evidence>